<evidence type="ECO:0000313" key="2">
    <source>
        <dbReference type="EMBL" id="KAG5635801.1"/>
    </source>
</evidence>
<dbReference type="AlphaFoldDB" id="A0A9P7K2N4"/>
<gene>
    <name evidence="2" type="ORF">H0H81_010073</name>
</gene>
<reference evidence="2" key="2">
    <citation type="submission" date="2021-10" db="EMBL/GenBank/DDBJ databases">
        <title>Phylogenomics reveals ancestral predisposition of the termite-cultivated fungus Termitomyces towards a domesticated lifestyle.</title>
        <authorList>
            <person name="Auxier B."/>
            <person name="Grum-Grzhimaylo A."/>
            <person name="Cardenas M.E."/>
            <person name="Lodge J.D."/>
            <person name="Laessoe T."/>
            <person name="Pedersen O."/>
            <person name="Smith M.E."/>
            <person name="Kuyper T.W."/>
            <person name="Franco-Molano E.A."/>
            <person name="Baroni T.J."/>
            <person name="Aanen D.K."/>
        </authorList>
    </citation>
    <scope>NUCLEOTIDE SEQUENCE</scope>
    <source>
        <strain evidence="2">D49</strain>
    </source>
</reference>
<sequence length="274" mass="30358">MATAGRSGHIRTVTTDRQGDPRLPIVQARKRAPRSRIPAHPHSGQATAHHQHLDTPLPQYPRTIIQLARRMRVVTWDGSYVVRLDFTCRAVPQAHRLPIPGEKVRASLVNSSKEASSYRGIRKRRGLGLEDVIAINLDLRLGIRLHILLLCTLHLAAEDILPDNVLVGEVEERMDLCHALRTGELRDLGLLLAHDVEGEDGDVGPDDAPADGLAIALAGAVAKVTFGEEEAHMEREEHALLLGAPPKRSFCRRRCHWAVPGAHRQGPWDEGRRL</sequence>
<dbReference type="Proteomes" id="UP000717328">
    <property type="component" value="Unassembled WGS sequence"/>
</dbReference>
<evidence type="ECO:0000256" key="1">
    <source>
        <dbReference type="SAM" id="MobiDB-lite"/>
    </source>
</evidence>
<feature type="region of interest" description="Disordered" evidence="1">
    <location>
        <begin position="1"/>
        <end position="56"/>
    </location>
</feature>
<evidence type="ECO:0000313" key="3">
    <source>
        <dbReference type="Proteomes" id="UP000717328"/>
    </source>
</evidence>
<protein>
    <submittedName>
        <fullName evidence="2">Uncharacterized protein</fullName>
    </submittedName>
</protein>
<keyword evidence="3" id="KW-1185">Reference proteome</keyword>
<name>A0A9P7K2N4_9AGAR</name>
<accession>A0A9P7K2N4</accession>
<organism evidence="2 3">
    <name type="scientific">Sphagnurus paluster</name>
    <dbReference type="NCBI Taxonomy" id="117069"/>
    <lineage>
        <taxon>Eukaryota</taxon>
        <taxon>Fungi</taxon>
        <taxon>Dikarya</taxon>
        <taxon>Basidiomycota</taxon>
        <taxon>Agaricomycotina</taxon>
        <taxon>Agaricomycetes</taxon>
        <taxon>Agaricomycetidae</taxon>
        <taxon>Agaricales</taxon>
        <taxon>Tricholomatineae</taxon>
        <taxon>Lyophyllaceae</taxon>
        <taxon>Sphagnurus</taxon>
    </lineage>
</organism>
<feature type="compositionally biased region" description="Basic residues" evidence="1">
    <location>
        <begin position="28"/>
        <end position="39"/>
    </location>
</feature>
<comment type="caution">
    <text evidence="2">The sequence shown here is derived from an EMBL/GenBank/DDBJ whole genome shotgun (WGS) entry which is preliminary data.</text>
</comment>
<reference evidence="2" key="1">
    <citation type="submission" date="2021-02" db="EMBL/GenBank/DDBJ databases">
        <authorList>
            <person name="Nieuwenhuis M."/>
            <person name="Van De Peppel L.J.J."/>
        </authorList>
    </citation>
    <scope>NUCLEOTIDE SEQUENCE</scope>
    <source>
        <strain evidence="2">D49</strain>
    </source>
</reference>
<proteinExistence type="predicted"/>
<dbReference type="EMBL" id="JABCKI010006021">
    <property type="protein sequence ID" value="KAG5635801.1"/>
    <property type="molecule type" value="Genomic_DNA"/>
</dbReference>